<dbReference type="Pfam" id="PF11700">
    <property type="entry name" value="ATG22"/>
    <property type="match status" value="1"/>
</dbReference>
<keyword evidence="9" id="KW-1185">Reference proteome</keyword>
<evidence type="ECO:0000313" key="9">
    <source>
        <dbReference type="Proteomes" id="UP000316968"/>
    </source>
</evidence>
<sequence>MSQLAASKPPRRKRGNAGLFLSLPVLSWALYDFANTIFSSNIVTIFFPLYLQQVLGGDARMDQIASTFISYANAAAGLLLVIFTPLLGVWMDRTGRKKALLVPFALAAIACTFLMGFAAYTDSPSSLLGLPLSIVAVLLFFTAAKFFYNSSQLFYDNMLPDLATGSQVPLISGFGVAVGYVGTLMGLVVYLIVGSGDYPLAFVLTAALFLLFSLPIMTLYKEKAPAPALNAANAANAANKSFFSGYRDIYETFKEARQHRAVFTFMIAYFFFNDAVATAIAMMSIYATAVMGFSAGQFILLYLVATVWAIIGSFAFGHITRRLGGKTASGLVALVLIAALILAAAAFSDAVFWAAACLYGVAMGSLWVTSRTMIVELSPPDKRGQFFGLFAFSGKLSSVLGPLVYGSVTWALSGYGTLASRAALLSLVVMAVIGLFVLLRVPYRKPAEEVGP</sequence>
<keyword evidence="3 6" id="KW-0812">Transmembrane</keyword>
<feature type="transmembrane region" description="Helical" evidence="6">
    <location>
        <begin position="262"/>
        <end position="286"/>
    </location>
</feature>
<dbReference type="PANTHER" id="PTHR23519">
    <property type="entry name" value="AUTOPHAGY-RELATED PROTEIN 22"/>
    <property type="match status" value="1"/>
</dbReference>
<comment type="subcellular location">
    <subcellularLocation>
        <location evidence="1">Cell membrane</location>
        <topology evidence="1">Multi-pass membrane protein</topology>
    </subcellularLocation>
</comment>
<keyword evidence="5 6" id="KW-0472">Membrane</keyword>
<dbReference type="OrthoDB" id="9768783at2"/>
<feature type="transmembrane region" description="Helical" evidence="6">
    <location>
        <begin position="386"/>
        <end position="412"/>
    </location>
</feature>
<dbReference type="Proteomes" id="UP000316968">
    <property type="component" value="Chromosome"/>
</dbReference>
<dbReference type="AlphaFoldDB" id="A0A4Y6UY71"/>
<feature type="transmembrane region" description="Helical" evidence="6">
    <location>
        <begin position="99"/>
        <end position="120"/>
    </location>
</feature>
<dbReference type="InterPro" id="IPR050495">
    <property type="entry name" value="ATG22/LtaA_families"/>
</dbReference>
<dbReference type="GO" id="GO:0022857">
    <property type="term" value="F:transmembrane transporter activity"/>
    <property type="evidence" value="ECO:0007669"/>
    <property type="project" value="InterPro"/>
</dbReference>
<feature type="transmembrane region" description="Helical" evidence="6">
    <location>
        <begin position="328"/>
        <end position="347"/>
    </location>
</feature>
<evidence type="ECO:0000256" key="1">
    <source>
        <dbReference type="ARBA" id="ARBA00004651"/>
    </source>
</evidence>
<keyword evidence="2" id="KW-0813">Transport</keyword>
<evidence type="ECO:0000256" key="3">
    <source>
        <dbReference type="ARBA" id="ARBA00022692"/>
    </source>
</evidence>
<organism evidence="8 9">
    <name type="scientific">Saccharibacillus brassicae</name>
    <dbReference type="NCBI Taxonomy" id="2583377"/>
    <lineage>
        <taxon>Bacteria</taxon>
        <taxon>Bacillati</taxon>
        <taxon>Bacillota</taxon>
        <taxon>Bacilli</taxon>
        <taxon>Bacillales</taxon>
        <taxon>Paenibacillaceae</taxon>
        <taxon>Saccharibacillus</taxon>
    </lineage>
</organism>
<reference evidence="8 9" key="1">
    <citation type="submission" date="2019-06" db="EMBL/GenBank/DDBJ databases">
        <title>Saccharibacillus brassicae sp. nov., an endophytic bacterium isolated from Chinese cabbage seeds (Brassica pekinensis).</title>
        <authorList>
            <person name="Jiang L."/>
            <person name="Lee J."/>
            <person name="Kim S.W."/>
        </authorList>
    </citation>
    <scope>NUCLEOTIDE SEQUENCE [LARGE SCALE GENOMIC DNA]</scope>
    <source>
        <strain evidence="9">KCTC 43072 / ATSA2</strain>
    </source>
</reference>
<feature type="domain" description="Major facilitator superfamily (MFS) profile" evidence="7">
    <location>
        <begin position="261"/>
        <end position="452"/>
    </location>
</feature>
<evidence type="ECO:0000256" key="5">
    <source>
        <dbReference type="ARBA" id="ARBA00023136"/>
    </source>
</evidence>
<proteinExistence type="predicted"/>
<dbReference type="KEGG" id="saca:FFV09_15325"/>
<dbReference type="InterPro" id="IPR020846">
    <property type="entry name" value="MFS_dom"/>
</dbReference>
<dbReference type="InterPro" id="IPR036259">
    <property type="entry name" value="MFS_trans_sf"/>
</dbReference>
<dbReference type="EMBL" id="CP041217">
    <property type="protein sequence ID" value="QDH22094.1"/>
    <property type="molecule type" value="Genomic_DNA"/>
</dbReference>
<protein>
    <submittedName>
        <fullName evidence="8">MFS transporter</fullName>
    </submittedName>
</protein>
<dbReference type="PANTHER" id="PTHR23519:SF1">
    <property type="entry name" value="AUTOPHAGY-RELATED PROTEIN 22"/>
    <property type="match status" value="1"/>
</dbReference>
<feature type="transmembrane region" description="Helical" evidence="6">
    <location>
        <begin position="298"/>
        <end position="316"/>
    </location>
</feature>
<evidence type="ECO:0000256" key="2">
    <source>
        <dbReference type="ARBA" id="ARBA00022448"/>
    </source>
</evidence>
<feature type="transmembrane region" description="Helical" evidence="6">
    <location>
        <begin position="168"/>
        <end position="192"/>
    </location>
</feature>
<name>A0A4Y6UY71_SACBS</name>
<feature type="transmembrane region" description="Helical" evidence="6">
    <location>
        <begin position="68"/>
        <end position="87"/>
    </location>
</feature>
<keyword evidence="4 6" id="KW-1133">Transmembrane helix</keyword>
<dbReference type="GO" id="GO:0005886">
    <property type="term" value="C:plasma membrane"/>
    <property type="evidence" value="ECO:0007669"/>
    <property type="project" value="UniProtKB-SubCell"/>
</dbReference>
<evidence type="ECO:0000256" key="4">
    <source>
        <dbReference type="ARBA" id="ARBA00022989"/>
    </source>
</evidence>
<accession>A0A4Y6UY71</accession>
<feature type="transmembrane region" description="Helical" evidence="6">
    <location>
        <begin position="21"/>
        <end position="48"/>
    </location>
</feature>
<dbReference type="PROSITE" id="PS50850">
    <property type="entry name" value="MFS"/>
    <property type="match status" value="1"/>
</dbReference>
<dbReference type="Gene3D" id="1.20.1250.20">
    <property type="entry name" value="MFS general substrate transporter like domains"/>
    <property type="match status" value="1"/>
</dbReference>
<evidence type="ECO:0000313" key="8">
    <source>
        <dbReference type="EMBL" id="QDH22094.1"/>
    </source>
</evidence>
<feature type="transmembrane region" description="Helical" evidence="6">
    <location>
        <begin position="198"/>
        <end position="220"/>
    </location>
</feature>
<feature type="transmembrane region" description="Helical" evidence="6">
    <location>
        <begin position="126"/>
        <end position="148"/>
    </location>
</feature>
<evidence type="ECO:0000256" key="6">
    <source>
        <dbReference type="SAM" id="Phobius"/>
    </source>
</evidence>
<feature type="transmembrane region" description="Helical" evidence="6">
    <location>
        <begin position="353"/>
        <end position="374"/>
    </location>
</feature>
<feature type="transmembrane region" description="Helical" evidence="6">
    <location>
        <begin position="418"/>
        <end position="439"/>
    </location>
</feature>
<dbReference type="SUPFAM" id="SSF103473">
    <property type="entry name" value="MFS general substrate transporter"/>
    <property type="match status" value="1"/>
</dbReference>
<dbReference type="RefSeq" id="WP_141448638.1">
    <property type="nucleotide sequence ID" value="NZ_CP041217.1"/>
</dbReference>
<dbReference type="InterPro" id="IPR024671">
    <property type="entry name" value="Atg22-like"/>
</dbReference>
<gene>
    <name evidence="8" type="ORF">FFV09_15325</name>
</gene>
<evidence type="ECO:0000259" key="7">
    <source>
        <dbReference type="PROSITE" id="PS50850"/>
    </source>
</evidence>